<keyword evidence="2" id="KW-1185">Reference proteome</keyword>
<evidence type="ECO:0000313" key="1">
    <source>
        <dbReference type="EMBL" id="KAK8850940.1"/>
    </source>
</evidence>
<comment type="caution">
    <text evidence="1">The sequence shown here is derived from an EMBL/GenBank/DDBJ whole genome shotgun (WGS) entry which is preliminary data.</text>
</comment>
<organism evidence="1 2">
    <name type="scientific">Apiospora arundinis</name>
    <dbReference type="NCBI Taxonomy" id="335852"/>
    <lineage>
        <taxon>Eukaryota</taxon>
        <taxon>Fungi</taxon>
        <taxon>Dikarya</taxon>
        <taxon>Ascomycota</taxon>
        <taxon>Pezizomycotina</taxon>
        <taxon>Sordariomycetes</taxon>
        <taxon>Xylariomycetidae</taxon>
        <taxon>Amphisphaeriales</taxon>
        <taxon>Apiosporaceae</taxon>
        <taxon>Apiospora</taxon>
    </lineage>
</organism>
<name>A0ABR2HP97_9PEZI</name>
<proteinExistence type="predicted"/>
<gene>
    <name evidence="1" type="ORF">PGQ11_013419</name>
</gene>
<accession>A0ABR2HP97</accession>
<sequence length="123" mass="13772">MQSAELDEHLHQWVDRYRDAQAWINDTNDPSSSQNMSTASVPDEQMIYSLQYYNVRPEEYAMYRKWVSLLQPNAANGAAAGGDLKEQWRPPVMKSSGVYARSSPAGVGYELPGSQQMAAELQG</sequence>
<evidence type="ECO:0000313" key="2">
    <source>
        <dbReference type="Proteomes" id="UP001390339"/>
    </source>
</evidence>
<dbReference type="Proteomes" id="UP001390339">
    <property type="component" value="Unassembled WGS sequence"/>
</dbReference>
<dbReference type="EMBL" id="JAPCWZ010000009">
    <property type="protein sequence ID" value="KAK8850940.1"/>
    <property type="molecule type" value="Genomic_DNA"/>
</dbReference>
<reference evidence="1 2" key="1">
    <citation type="journal article" date="2024" name="IMA Fungus">
        <title>Apiospora arundinis, a panoply of carbohydrate-active enzymes and secondary metabolites.</title>
        <authorList>
            <person name="Sorensen T."/>
            <person name="Petersen C."/>
            <person name="Muurmann A.T."/>
            <person name="Christiansen J.V."/>
            <person name="Brundto M.L."/>
            <person name="Overgaard C.K."/>
            <person name="Boysen A.T."/>
            <person name="Wollenberg R.D."/>
            <person name="Larsen T.O."/>
            <person name="Sorensen J.L."/>
            <person name="Nielsen K.L."/>
            <person name="Sondergaard T.E."/>
        </authorList>
    </citation>
    <scope>NUCLEOTIDE SEQUENCE [LARGE SCALE GENOMIC DNA]</scope>
    <source>
        <strain evidence="1 2">AAU 773</strain>
    </source>
</reference>
<protein>
    <submittedName>
        <fullName evidence="1">Uncharacterized protein</fullName>
    </submittedName>
</protein>